<dbReference type="NCBIfam" id="TIGR01670">
    <property type="entry name" value="KdsC-phosphatas"/>
    <property type="match status" value="1"/>
</dbReference>
<dbReference type="RefSeq" id="WP_264141440.1">
    <property type="nucleotide sequence ID" value="NZ_JAOYEY010000019.1"/>
</dbReference>
<keyword evidence="8" id="KW-1185">Reference proteome</keyword>
<dbReference type="SFLD" id="SFLDG01138">
    <property type="entry name" value="C1.6.2:_Deoxy-d-mannose-octulo"/>
    <property type="match status" value="1"/>
</dbReference>
<dbReference type="Gene3D" id="3.40.50.1000">
    <property type="entry name" value="HAD superfamily/HAD-like"/>
    <property type="match status" value="1"/>
</dbReference>
<comment type="similarity">
    <text evidence="2">Belongs to the KdsC family.</text>
</comment>
<evidence type="ECO:0000313" key="8">
    <source>
        <dbReference type="Proteomes" id="UP001526147"/>
    </source>
</evidence>
<dbReference type="PANTHER" id="PTHR21485:SF3">
    <property type="entry name" value="N-ACYLNEURAMINATE CYTIDYLYLTRANSFERASE"/>
    <property type="match status" value="1"/>
</dbReference>
<comment type="subunit">
    <text evidence="3">Homotetramer.</text>
</comment>
<evidence type="ECO:0000256" key="1">
    <source>
        <dbReference type="ARBA" id="ARBA00001946"/>
    </source>
</evidence>
<protein>
    <submittedName>
        <fullName evidence="7">HAD-IIIA family hydrolase</fullName>
    </submittedName>
</protein>
<dbReference type="SFLD" id="SFLDS00003">
    <property type="entry name" value="Haloacid_Dehalogenase"/>
    <property type="match status" value="1"/>
</dbReference>
<reference evidence="7 8" key="1">
    <citation type="submission" date="2022-10" db="EMBL/GenBank/DDBJ databases">
        <title>Draft genome assembly of moderately radiation resistant bacterium Metabacillus halosaccharovorans.</title>
        <authorList>
            <person name="Pal S."/>
            <person name="Gopinathan A."/>
        </authorList>
    </citation>
    <scope>NUCLEOTIDE SEQUENCE [LARGE SCALE GENOMIC DNA]</scope>
    <source>
        <strain evidence="7 8">VITHBRA001</strain>
    </source>
</reference>
<dbReference type="CDD" id="cd01630">
    <property type="entry name" value="HAD_KDO-like"/>
    <property type="match status" value="1"/>
</dbReference>
<dbReference type="NCBIfam" id="TIGR01662">
    <property type="entry name" value="HAD-SF-IIIA"/>
    <property type="match status" value="1"/>
</dbReference>
<evidence type="ECO:0000256" key="6">
    <source>
        <dbReference type="ARBA" id="ARBA00022842"/>
    </source>
</evidence>
<keyword evidence="6" id="KW-0460">Magnesium</keyword>
<evidence type="ECO:0000313" key="7">
    <source>
        <dbReference type="EMBL" id="MCV9884485.1"/>
    </source>
</evidence>
<dbReference type="SFLD" id="SFLDG01136">
    <property type="entry name" value="C1.6:_Phosphoserine_Phosphatas"/>
    <property type="match status" value="1"/>
</dbReference>
<dbReference type="GO" id="GO:0016787">
    <property type="term" value="F:hydrolase activity"/>
    <property type="evidence" value="ECO:0007669"/>
    <property type="project" value="UniProtKB-KW"/>
</dbReference>
<evidence type="ECO:0000256" key="4">
    <source>
        <dbReference type="ARBA" id="ARBA00022723"/>
    </source>
</evidence>
<dbReference type="InterPro" id="IPR006549">
    <property type="entry name" value="HAD-SF_hydro_IIIA"/>
</dbReference>
<evidence type="ECO:0000256" key="2">
    <source>
        <dbReference type="ARBA" id="ARBA00005893"/>
    </source>
</evidence>
<dbReference type="InterPro" id="IPR010023">
    <property type="entry name" value="KdsC_fam"/>
</dbReference>
<dbReference type="SUPFAM" id="SSF56784">
    <property type="entry name" value="HAD-like"/>
    <property type="match status" value="1"/>
</dbReference>
<organism evidence="7 8">
    <name type="scientific">Metabacillus halosaccharovorans</name>
    <dbReference type="NCBI Taxonomy" id="930124"/>
    <lineage>
        <taxon>Bacteria</taxon>
        <taxon>Bacillati</taxon>
        <taxon>Bacillota</taxon>
        <taxon>Bacilli</taxon>
        <taxon>Bacillales</taxon>
        <taxon>Bacillaceae</taxon>
        <taxon>Metabacillus</taxon>
    </lineage>
</organism>
<evidence type="ECO:0000256" key="3">
    <source>
        <dbReference type="ARBA" id="ARBA00011881"/>
    </source>
</evidence>
<dbReference type="PIRSF" id="PIRSF006118">
    <property type="entry name" value="KDO8-P_Ptase"/>
    <property type="match status" value="1"/>
</dbReference>
<dbReference type="Proteomes" id="UP001526147">
    <property type="component" value="Unassembled WGS sequence"/>
</dbReference>
<proteinExistence type="inferred from homology"/>
<dbReference type="InterPro" id="IPR023214">
    <property type="entry name" value="HAD_sf"/>
</dbReference>
<name>A0ABT3DBR2_9BACI</name>
<dbReference type="InterPro" id="IPR036412">
    <property type="entry name" value="HAD-like_sf"/>
</dbReference>
<comment type="cofactor">
    <cofactor evidence="1">
        <name>Mg(2+)</name>
        <dbReference type="ChEBI" id="CHEBI:18420"/>
    </cofactor>
</comment>
<dbReference type="PANTHER" id="PTHR21485">
    <property type="entry name" value="HAD SUPERFAMILY MEMBERS CMAS AND KDSC"/>
    <property type="match status" value="1"/>
</dbReference>
<keyword evidence="5 7" id="KW-0378">Hydrolase</keyword>
<evidence type="ECO:0000256" key="5">
    <source>
        <dbReference type="ARBA" id="ARBA00022801"/>
    </source>
</evidence>
<dbReference type="EMBL" id="JAOYEY010000019">
    <property type="protein sequence ID" value="MCV9884485.1"/>
    <property type="molecule type" value="Genomic_DNA"/>
</dbReference>
<dbReference type="InterPro" id="IPR050793">
    <property type="entry name" value="CMP-NeuNAc_synthase"/>
</dbReference>
<sequence length="176" mass="19450">MIINNIKLIILDVDGVLTDGKLLIGSDGIEYKTFNVKDGMGISVARYAGIKFAIITGRRSEAVSIRAKELGIDYVFQGISDKKEILIKLMNDLNVSKEEICYMGDDLNDLPIIQEVGLSYAPNDAVEVVKEKVSVVTEANGGHGAVREMIESIIKGQLDYNALINDYIYNKHKILQ</sequence>
<dbReference type="Pfam" id="PF08282">
    <property type="entry name" value="Hydrolase_3"/>
    <property type="match status" value="1"/>
</dbReference>
<keyword evidence="4" id="KW-0479">Metal-binding</keyword>
<comment type="caution">
    <text evidence="7">The sequence shown here is derived from an EMBL/GenBank/DDBJ whole genome shotgun (WGS) entry which is preliminary data.</text>
</comment>
<gene>
    <name evidence="7" type="ORF">OIH86_02340</name>
</gene>
<accession>A0ABT3DBR2</accession>